<dbReference type="Proteomes" id="UP001057291">
    <property type="component" value="Unassembled WGS sequence"/>
</dbReference>
<gene>
    <name evidence="1" type="primary">gerPF</name>
    <name evidence="1" type="ORF">DNHGIG_06820</name>
</gene>
<accession>A0AAV4LBU8</accession>
<evidence type="ECO:0000313" key="2">
    <source>
        <dbReference type="Proteomes" id="UP001057291"/>
    </source>
</evidence>
<dbReference type="EMBL" id="BOQE01000001">
    <property type="protein sequence ID" value="GIM45133.1"/>
    <property type="molecule type" value="Genomic_DNA"/>
</dbReference>
<dbReference type="Pfam" id="PF10676">
    <property type="entry name" value="gerPA"/>
    <property type="match status" value="1"/>
</dbReference>
<dbReference type="RefSeq" id="WP_282198360.1">
    <property type="nucleotide sequence ID" value="NZ_BOQE01000001.1"/>
</dbReference>
<comment type="caution">
    <text evidence="1">The sequence shown here is derived from an EMBL/GenBank/DDBJ whole genome shotgun (WGS) entry which is preliminary data.</text>
</comment>
<dbReference type="PANTHER" id="PTHR37808:SF3">
    <property type="entry name" value="SPORE GERMINATION PROTEIN GERPA-RELATED"/>
    <property type="match status" value="1"/>
</dbReference>
<proteinExistence type="predicted"/>
<reference evidence="1" key="1">
    <citation type="journal article" date="2023" name="Int. J. Syst. Evol. Microbiol.">
        <title>Collibacillus ludicampi gen. nov., sp. nov., a new soil bacterium of the family Alicyclobacillaceae.</title>
        <authorList>
            <person name="Jojima T."/>
            <person name="Ioku Y."/>
            <person name="Fukuta Y."/>
            <person name="Shirasaka N."/>
            <person name="Matsumura Y."/>
            <person name="Mori M."/>
        </authorList>
    </citation>
    <scope>NUCLEOTIDE SEQUENCE</scope>
    <source>
        <strain evidence="1">TP075</strain>
    </source>
</reference>
<protein>
    <submittedName>
        <fullName evidence="1">Spore germination protein GerPF</fullName>
    </submittedName>
</protein>
<name>A0AAV4LBU8_9BACL</name>
<dbReference type="InterPro" id="IPR019618">
    <property type="entry name" value="Spore_germination_GerPA"/>
</dbReference>
<keyword evidence="2" id="KW-1185">Reference proteome</keyword>
<organism evidence="1 2">
    <name type="scientific">Collibacillus ludicampi</name>
    <dbReference type="NCBI Taxonomy" id="2771369"/>
    <lineage>
        <taxon>Bacteria</taxon>
        <taxon>Bacillati</taxon>
        <taxon>Bacillota</taxon>
        <taxon>Bacilli</taxon>
        <taxon>Bacillales</taxon>
        <taxon>Alicyclobacillaceae</taxon>
        <taxon>Collibacillus</taxon>
    </lineage>
</organism>
<dbReference type="AlphaFoldDB" id="A0AAV4LBU8"/>
<dbReference type="PANTHER" id="PTHR37808">
    <property type="entry name" value="SPORE GERMINATION PROTEIN-LIKE PROTEIN YDZR-RELATED"/>
    <property type="match status" value="1"/>
</dbReference>
<evidence type="ECO:0000313" key="1">
    <source>
        <dbReference type="EMBL" id="GIM45133.1"/>
    </source>
</evidence>
<sequence>MPSSVGAFRVNTNSGQIVIGDSFLISPRSASKTYNGAGAGNTGDFAASFNYFSWTNTIDPDGNDQQVVGLPLPLLRVSHRRW</sequence>